<proteinExistence type="predicted"/>
<organism evidence="3 4">
    <name type="scientific">Microbulbifer agarilyticus</name>
    <dbReference type="NCBI Taxonomy" id="260552"/>
    <lineage>
        <taxon>Bacteria</taxon>
        <taxon>Pseudomonadati</taxon>
        <taxon>Pseudomonadota</taxon>
        <taxon>Gammaproteobacteria</taxon>
        <taxon>Cellvibrionales</taxon>
        <taxon>Microbulbiferaceae</taxon>
        <taxon>Microbulbifer</taxon>
    </lineage>
</organism>
<dbReference type="KEGG" id="maga:Mag101_08460"/>
<dbReference type="OrthoDB" id="9815894at2"/>
<dbReference type="Pfam" id="PF13469">
    <property type="entry name" value="Sulfotransfer_3"/>
    <property type="match status" value="1"/>
</dbReference>
<dbReference type="PANTHER" id="PTHR12788">
    <property type="entry name" value="PROTEIN-TYROSINE SULFOTRANSFERASE 2"/>
    <property type="match status" value="1"/>
</dbReference>
<dbReference type="InterPro" id="IPR027417">
    <property type="entry name" value="P-loop_NTPase"/>
</dbReference>
<dbReference type="GO" id="GO:0008476">
    <property type="term" value="F:protein-tyrosine sulfotransferase activity"/>
    <property type="evidence" value="ECO:0007669"/>
    <property type="project" value="InterPro"/>
</dbReference>
<dbReference type="InterPro" id="IPR019734">
    <property type="entry name" value="TPR_rpt"/>
</dbReference>
<dbReference type="PROSITE" id="PS50005">
    <property type="entry name" value="TPR"/>
    <property type="match status" value="2"/>
</dbReference>
<reference evidence="3" key="1">
    <citation type="submission" date="2017-02" db="EMBL/GenBank/DDBJ databases">
        <title>Genome of Microbulbifer agarilyticus GP101.</title>
        <authorList>
            <person name="Jung J."/>
            <person name="Bae S.S."/>
            <person name="Baek K."/>
        </authorList>
    </citation>
    <scope>NUCLEOTIDE SEQUENCE [LARGE SCALE GENOMIC DNA]</scope>
    <source>
        <strain evidence="3">GP101</strain>
    </source>
</reference>
<dbReference type="EMBL" id="CP019650">
    <property type="protein sequence ID" value="AQQ67665.1"/>
    <property type="molecule type" value="Genomic_DNA"/>
</dbReference>
<keyword evidence="2" id="KW-0802">TPR repeat</keyword>
<dbReference type="SUPFAM" id="SSF48452">
    <property type="entry name" value="TPR-like"/>
    <property type="match status" value="1"/>
</dbReference>
<dbReference type="Gene3D" id="1.25.40.10">
    <property type="entry name" value="Tetratricopeptide repeat domain"/>
    <property type="match status" value="2"/>
</dbReference>
<evidence type="ECO:0000313" key="3">
    <source>
        <dbReference type="EMBL" id="AQQ67665.1"/>
    </source>
</evidence>
<keyword evidence="4" id="KW-1185">Reference proteome</keyword>
<dbReference type="SUPFAM" id="SSF52540">
    <property type="entry name" value="P-loop containing nucleoside triphosphate hydrolases"/>
    <property type="match status" value="1"/>
</dbReference>
<feature type="repeat" description="TPR" evidence="2">
    <location>
        <begin position="15"/>
        <end position="48"/>
    </location>
</feature>
<dbReference type="RefSeq" id="WP_077403433.1">
    <property type="nucleotide sequence ID" value="NZ_CP019650.1"/>
</dbReference>
<keyword evidence="1" id="KW-0808">Transferase</keyword>
<accession>A0A1Q2M4K5</accession>
<dbReference type="InterPro" id="IPR026634">
    <property type="entry name" value="TPST-like"/>
</dbReference>
<gene>
    <name evidence="3" type="ORF">Mag101_08460</name>
</gene>
<evidence type="ECO:0000256" key="1">
    <source>
        <dbReference type="ARBA" id="ARBA00022679"/>
    </source>
</evidence>
<dbReference type="Pfam" id="PF13432">
    <property type="entry name" value="TPR_16"/>
    <property type="match status" value="1"/>
</dbReference>
<dbReference type="AlphaFoldDB" id="A0A1Q2M4K5"/>
<dbReference type="InterPro" id="IPR011990">
    <property type="entry name" value="TPR-like_helical_dom_sf"/>
</dbReference>
<dbReference type="PANTHER" id="PTHR12788:SF10">
    <property type="entry name" value="PROTEIN-TYROSINE SULFOTRANSFERASE"/>
    <property type="match status" value="1"/>
</dbReference>
<dbReference type="Proteomes" id="UP000188219">
    <property type="component" value="Chromosome"/>
</dbReference>
<sequence>MRAGTTAIRLSPEDPEAYYNLAIAQADSGQTAMAIANYKAAIARSPNHLMANNNLGTLLSQAGEFTEAEYYLRQAIAIKPDFINPHYNLATIHKYQAQDSHRQQLEALAAKADSLTQQDQAKVWFALGKANEDCKEYPQAFEAYRNGNQNQAASIKFDHARLREQEQQIRKRYCLEYLTANKPTHRQGAEAVFIVGMPRAGSTLVEQILHAHPDCHGAGEIRTLGLAIERNLGQGKTAQASKTLDYTAIGKDYLNALWELAPEAKHISNKMPANFAHLGLIQLALPDAKIIHVQRHPMDTLFSNFSKLYSEGVYWSYSFEGLACYYRYYRAVMDHWQQVLPPNTILSVNYETLIEDPRAQIARILDFIGVGWSDECLNFHKSDRTVKTASVAQVRKPIYKSSSARWKRFENALMPLHDLISDLLPD</sequence>
<feature type="repeat" description="TPR" evidence="2">
    <location>
        <begin position="49"/>
        <end position="82"/>
    </location>
</feature>
<evidence type="ECO:0000256" key="2">
    <source>
        <dbReference type="PROSITE-ProRule" id="PRU00339"/>
    </source>
</evidence>
<dbReference type="SMART" id="SM00028">
    <property type="entry name" value="TPR"/>
    <property type="match status" value="3"/>
</dbReference>
<evidence type="ECO:0000313" key="4">
    <source>
        <dbReference type="Proteomes" id="UP000188219"/>
    </source>
</evidence>
<protein>
    <submittedName>
        <fullName evidence="3">Uncharacterized protein</fullName>
    </submittedName>
</protein>
<name>A0A1Q2M4K5_9GAMM</name>
<dbReference type="Gene3D" id="3.40.50.300">
    <property type="entry name" value="P-loop containing nucleotide triphosphate hydrolases"/>
    <property type="match status" value="1"/>
</dbReference>